<name>A0A1M6JEL5_9FIRM</name>
<feature type="transmembrane region" description="Helical" evidence="1">
    <location>
        <begin position="139"/>
        <end position="158"/>
    </location>
</feature>
<accession>A0A1M6JEL5</accession>
<protein>
    <recommendedName>
        <fullName evidence="4">Acid-resistance membrane protein</fullName>
    </recommendedName>
</protein>
<evidence type="ECO:0000313" key="2">
    <source>
        <dbReference type="EMBL" id="SHJ45042.1"/>
    </source>
</evidence>
<proteinExistence type="predicted"/>
<gene>
    <name evidence="2" type="ORF">SAMN02745751_02594</name>
</gene>
<feature type="transmembrane region" description="Helical" evidence="1">
    <location>
        <begin position="115"/>
        <end position="132"/>
    </location>
</feature>
<keyword evidence="1" id="KW-0812">Transmembrane</keyword>
<reference evidence="2 3" key="1">
    <citation type="submission" date="2016-11" db="EMBL/GenBank/DDBJ databases">
        <authorList>
            <person name="Jaros S."/>
            <person name="Januszkiewicz K."/>
            <person name="Wedrychowicz H."/>
        </authorList>
    </citation>
    <scope>NUCLEOTIDE SEQUENCE [LARGE SCALE GENOMIC DNA]</scope>
    <source>
        <strain evidence="2 3">DSM 17477</strain>
    </source>
</reference>
<evidence type="ECO:0008006" key="4">
    <source>
        <dbReference type="Google" id="ProtNLM"/>
    </source>
</evidence>
<sequence>MIRFEINSSSKVLRTVSLSLFLVGLLLISFPSFIGIGLIRVVGVMLSIFCGFGIYYTEGTIWGRDRSFFLVGVLIGILVLVFPELVMIISGLGLLSFGIYKMFFIIREHDYSNKYELVISCLSLIAGIILMFKGRAAVVNIVRIVGVAVISFSAVLFYKTLEQ</sequence>
<feature type="transmembrane region" description="Helical" evidence="1">
    <location>
        <begin position="36"/>
        <end position="56"/>
    </location>
</feature>
<dbReference type="Proteomes" id="UP000184052">
    <property type="component" value="Unassembled WGS sequence"/>
</dbReference>
<feature type="transmembrane region" description="Helical" evidence="1">
    <location>
        <begin position="68"/>
        <end position="95"/>
    </location>
</feature>
<dbReference type="AlphaFoldDB" id="A0A1M6JEL5"/>
<keyword evidence="3" id="KW-1185">Reference proteome</keyword>
<keyword evidence="1" id="KW-0472">Membrane</keyword>
<evidence type="ECO:0000313" key="3">
    <source>
        <dbReference type="Proteomes" id="UP000184052"/>
    </source>
</evidence>
<dbReference type="EMBL" id="FQZL01000021">
    <property type="protein sequence ID" value="SHJ45042.1"/>
    <property type="molecule type" value="Genomic_DNA"/>
</dbReference>
<dbReference type="RefSeq" id="WP_073050003.1">
    <property type="nucleotide sequence ID" value="NZ_FQZL01000021.1"/>
</dbReference>
<organism evidence="2 3">
    <name type="scientific">Dethiosulfatibacter aminovorans DSM 17477</name>
    <dbReference type="NCBI Taxonomy" id="1121476"/>
    <lineage>
        <taxon>Bacteria</taxon>
        <taxon>Bacillati</taxon>
        <taxon>Bacillota</taxon>
        <taxon>Tissierellia</taxon>
        <taxon>Dethiosulfatibacter</taxon>
    </lineage>
</organism>
<feature type="transmembrane region" description="Helical" evidence="1">
    <location>
        <begin position="12"/>
        <end position="30"/>
    </location>
</feature>
<evidence type="ECO:0000256" key="1">
    <source>
        <dbReference type="SAM" id="Phobius"/>
    </source>
</evidence>
<keyword evidence="1" id="KW-1133">Transmembrane helix</keyword>